<evidence type="ECO:0000259" key="10">
    <source>
        <dbReference type="PROSITE" id="PS51722"/>
    </source>
</evidence>
<dbReference type="CDD" id="cd03689">
    <property type="entry name" value="RF3_II"/>
    <property type="match status" value="1"/>
</dbReference>
<name>A0ABV7F1Q3_9BURK</name>
<evidence type="ECO:0000256" key="7">
    <source>
        <dbReference type="HAMAP-Rule" id="MF_00072"/>
    </source>
</evidence>
<dbReference type="InterPro" id="IPR004548">
    <property type="entry name" value="PrfC"/>
</dbReference>
<dbReference type="RefSeq" id="WP_390323867.1">
    <property type="nucleotide sequence ID" value="NZ_JBHRTP010000023.1"/>
</dbReference>
<dbReference type="InterPro" id="IPR005225">
    <property type="entry name" value="Small_GTP-bd"/>
</dbReference>
<evidence type="ECO:0000256" key="8">
    <source>
        <dbReference type="NCBIfam" id="TIGR00503"/>
    </source>
</evidence>
<dbReference type="InterPro" id="IPR032090">
    <property type="entry name" value="RF3_C"/>
</dbReference>
<dbReference type="CDD" id="cd16259">
    <property type="entry name" value="RF3_III"/>
    <property type="match status" value="1"/>
</dbReference>
<dbReference type="InterPro" id="IPR035647">
    <property type="entry name" value="EFG_III/V"/>
</dbReference>
<reference evidence="12" key="1">
    <citation type="journal article" date="2019" name="Int. J. Syst. Evol. Microbiol.">
        <title>The Global Catalogue of Microorganisms (GCM) 10K type strain sequencing project: providing services to taxonomists for standard genome sequencing and annotation.</title>
        <authorList>
            <consortium name="The Broad Institute Genomics Platform"/>
            <consortium name="The Broad Institute Genome Sequencing Center for Infectious Disease"/>
            <person name="Wu L."/>
            <person name="Ma J."/>
        </authorList>
    </citation>
    <scope>NUCLEOTIDE SEQUENCE [LARGE SCALE GENOMIC DNA]</scope>
    <source>
        <strain evidence="12">KCTC 42986</strain>
    </source>
</reference>
<dbReference type="Pfam" id="PF22042">
    <property type="entry name" value="EF-G_D2"/>
    <property type="match status" value="1"/>
</dbReference>
<dbReference type="NCBIfam" id="TIGR00503">
    <property type="entry name" value="prfC"/>
    <property type="match status" value="1"/>
</dbReference>
<sequence length="556" mass="61726">MATDSDLPEIDTGTAPEATPTRNAPAAQIAREVQRRRTFGIISHPDAGKTTLTEKLLLFSGAIQLAGTVKARKSGRHATSDWMEIEKQRGISVASSVMQFEYRDHVVNLLDTPGHQDFSEDTYRVLTAVDSALMVIDAAKGVEAQTIKLLNVCRMRNTPIITFMNKMDRETRDPLELLDELESVLDIRCAPVTWPIGMGKTFRGVYHLLRDEIMLFAAGSEKADQAFEVIKGIDNPRLAEMFPLEIEQLKMEVELVHGASHPFDLEAFLAGTQTPVFFGSAINNFGVREILNALLDWAQPPRERDATVRAVAPTEALFSGFVFKIQANMDPAHRDRIAFLRVCSGRFERGMKIKHLRLNREIKVSNVVTFMASSREQVEEAYAGDIIGLPNHGNMQIGDSFSEGELLQFTGIPYFAPDFFRSVRIRNPLKVKQLHKGLQQLGEEGAVQVFKPVQGGELVLGAVGVLQFEVVASRLMNEYGVDAVFEGTSISSARWVSGDDKRVLADFERALGHNVAYDAAGNMAYLATSGVNLKLTQERWPKLTFHATREHAVKLA</sequence>
<evidence type="ECO:0000256" key="6">
    <source>
        <dbReference type="ARBA" id="ARBA00023134"/>
    </source>
</evidence>
<dbReference type="PANTHER" id="PTHR43556">
    <property type="entry name" value="PEPTIDE CHAIN RELEASE FACTOR RF3"/>
    <property type="match status" value="1"/>
</dbReference>
<dbReference type="SUPFAM" id="SSF50447">
    <property type="entry name" value="Translation proteins"/>
    <property type="match status" value="1"/>
</dbReference>
<keyword evidence="12" id="KW-1185">Reference proteome</keyword>
<evidence type="ECO:0000256" key="4">
    <source>
        <dbReference type="ARBA" id="ARBA00022741"/>
    </source>
</evidence>
<dbReference type="PRINTS" id="PR00315">
    <property type="entry name" value="ELONGATNFCT"/>
</dbReference>
<comment type="subcellular location">
    <subcellularLocation>
        <location evidence="1 7">Cytoplasm</location>
    </subcellularLocation>
</comment>
<dbReference type="CDD" id="cd04169">
    <property type="entry name" value="RF3"/>
    <property type="match status" value="1"/>
</dbReference>
<feature type="region of interest" description="Disordered" evidence="9">
    <location>
        <begin position="1"/>
        <end position="26"/>
    </location>
</feature>
<dbReference type="InterPro" id="IPR031157">
    <property type="entry name" value="G_TR_CS"/>
</dbReference>
<dbReference type="NCBIfam" id="NF001964">
    <property type="entry name" value="PRK00741.1"/>
    <property type="match status" value="1"/>
</dbReference>
<dbReference type="InterPro" id="IPR053905">
    <property type="entry name" value="EF-G-like_DII"/>
</dbReference>
<gene>
    <name evidence="7" type="primary">prfC</name>
    <name evidence="11" type="ORF">ACFOFO_08170</name>
</gene>
<organism evidence="11 12">
    <name type="scientific">Undibacterium arcticum</name>
    <dbReference type="NCBI Taxonomy" id="1762892"/>
    <lineage>
        <taxon>Bacteria</taxon>
        <taxon>Pseudomonadati</taxon>
        <taxon>Pseudomonadota</taxon>
        <taxon>Betaproteobacteria</taxon>
        <taxon>Burkholderiales</taxon>
        <taxon>Oxalobacteraceae</taxon>
        <taxon>Undibacterium</taxon>
    </lineage>
</organism>
<dbReference type="InterPro" id="IPR038467">
    <property type="entry name" value="RF3_dom_3_sf"/>
</dbReference>
<proteinExistence type="inferred from homology"/>
<protein>
    <recommendedName>
        <fullName evidence="7 8">Peptide chain release factor 3</fullName>
        <shortName evidence="7">RF-3</shortName>
    </recommendedName>
</protein>
<keyword evidence="5 7" id="KW-0648">Protein biosynthesis</keyword>
<dbReference type="SUPFAM" id="SSF54980">
    <property type="entry name" value="EF-G C-terminal domain-like"/>
    <property type="match status" value="1"/>
</dbReference>
<dbReference type="InterPro" id="IPR041732">
    <property type="entry name" value="RF3_GTP-bd"/>
</dbReference>
<dbReference type="PROSITE" id="PS00301">
    <property type="entry name" value="G_TR_1"/>
    <property type="match status" value="1"/>
</dbReference>
<evidence type="ECO:0000313" key="11">
    <source>
        <dbReference type="EMBL" id="MFC3107935.1"/>
    </source>
</evidence>
<evidence type="ECO:0000256" key="2">
    <source>
        <dbReference type="ARBA" id="ARBA00009978"/>
    </source>
</evidence>
<keyword evidence="4 7" id="KW-0547">Nucleotide-binding</keyword>
<dbReference type="InterPro" id="IPR009000">
    <property type="entry name" value="Transl_B-barrel_sf"/>
</dbReference>
<comment type="function">
    <text evidence="7">Increases the formation of ribosomal termination complexes and stimulates activities of RF-1 and RF-2. It binds guanine nucleotides and has strong preference for UGA stop codons. It may interact directly with the ribosome. The stimulation of RF-1 and RF-2 is significantly reduced by GTP and GDP, but not by GMP.</text>
</comment>
<dbReference type="SUPFAM" id="SSF52540">
    <property type="entry name" value="P-loop containing nucleoside triphosphate hydrolases"/>
    <property type="match status" value="1"/>
</dbReference>
<dbReference type="EMBL" id="JBHRTP010000023">
    <property type="protein sequence ID" value="MFC3107935.1"/>
    <property type="molecule type" value="Genomic_DNA"/>
</dbReference>
<accession>A0ABV7F1Q3</accession>
<dbReference type="Gene3D" id="3.30.70.3280">
    <property type="entry name" value="Peptide chain release factor 3, domain III"/>
    <property type="match status" value="1"/>
</dbReference>
<dbReference type="PANTHER" id="PTHR43556:SF2">
    <property type="entry name" value="PEPTIDE CHAIN RELEASE FACTOR RF3"/>
    <property type="match status" value="1"/>
</dbReference>
<evidence type="ECO:0000256" key="5">
    <source>
        <dbReference type="ARBA" id="ARBA00022917"/>
    </source>
</evidence>
<dbReference type="InterPro" id="IPR027417">
    <property type="entry name" value="P-loop_NTPase"/>
</dbReference>
<dbReference type="Pfam" id="PF00009">
    <property type="entry name" value="GTP_EFTU"/>
    <property type="match status" value="1"/>
</dbReference>
<evidence type="ECO:0000256" key="1">
    <source>
        <dbReference type="ARBA" id="ARBA00004496"/>
    </source>
</evidence>
<dbReference type="HAMAP" id="MF_00072">
    <property type="entry name" value="Rel_fac_3"/>
    <property type="match status" value="1"/>
</dbReference>
<keyword evidence="6 7" id="KW-0342">GTP-binding</keyword>
<dbReference type="InterPro" id="IPR000795">
    <property type="entry name" value="T_Tr_GTP-bd_dom"/>
</dbReference>
<feature type="domain" description="Tr-type G" evidence="10">
    <location>
        <begin position="34"/>
        <end position="302"/>
    </location>
</feature>
<evidence type="ECO:0000313" key="12">
    <source>
        <dbReference type="Proteomes" id="UP001595530"/>
    </source>
</evidence>
<dbReference type="Proteomes" id="UP001595530">
    <property type="component" value="Unassembled WGS sequence"/>
</dbReference>
<dbReference type="Gene3D" id="2.40.30.10">
    <property type="entry name" value="Translation factors"/>
    <property type="match status" value="1"/>
</dbReference>
<feature type="binding site" evidence="7">
    <location>
        <begin position="43"/>
        <end position="50"/>
    </location>
    <ligand>
        <name>GTP</name>
        <dbReference type="ChEBI" id="CHEBI:37565"/>
    </ligand>
</feature>
<dbReference type="NCBIfam" id="TIGR00231">
    <property type="entry name" value="small_GTP"/>
    <property type="match status" value="1"/>
</dbReference>
<evidence type="ECO:0000256" key="3">
    <source>
        <dbReference type="ARBA" id="ARBA00022490"/>
    </source>
</evidence>
<dbReference type="Pfam" id="PF16658">
    <property type="entry name" value="RF3_C"/>
    <property type="match status" value="1"/>
</dbReference>
<evidence type="ECO:0000256" key="9">
    <source>
        <dbReference type="SAM" id="MobiDB-lite"/>
    </source>
</evidence>
<feature type="binding site" evidence="7">
    <location>
        <begin position="111"/>
        <end position="115"/>
    </location>
    <ligand>
        <name>GTP</name>
        <dbReference type="ChEBI" id="CHEBI:37565"/>
    </ligand>
</feature>
<comment type="caution">
    <text evidence="11">The sequence shown here is derived from an EMBL/GenBank/DDBJ whole genome shotgun (WGS) entry which is preliminary data.</text>
</comment>
<keyword evidence="3 7" id="KW-0963">Cytoplasm</keyword>
<feature type="binding site" evidence="7">
    <location>
        <begin position="165"/>
        <end position="168"/>
    </location>
    <ligand>
        <name>GTP</name>
        <dbReference type="ChEBI" id="CHEBI:37565"/>
    </ligand>
</feature>
<comment type="similarity">
    <text evidence="2 7">Belongs to the TRAFAC class translation factor GTPase superfamily. Classic translation factor GTPase family. PrfC subfamily.</text>
</comment>
<dbReference type="Gene3D" id="3.40.50.300">
    <property type="entry name" value="P-loop containing nucleotide triphosphate hydrolases"/>
    <property type="match status" value="1"/>
</dbReference>
<dbReference type="PROSITE" id="PS51722">
    <property type="entry name" value="G_TR_2"/>
    <property type="match status" value="1"/>
</dbReference>